<reference evidence="1" key="1">
    <citation type="submission" date="2021-05" db="EMBL/GenBank/DDBJ databases">
        <authorList>
            <person name="Alioto T."/>
            <person name="Alioto T."/>
            <person name="Gomez Garrido J."/>
        </authorList>
    </citation>
    <scope>NUCLEOTIDE SEQUENCE</scope>
</reference>
<dbReference type="AlphaFoldDB" id="A0A8D8NH19"/>
<dbReference type="EMBL" id="HBUE01273022">
    <property type="protein sequence ID" value="CAG6564924.1"/>
    <property type="molecule type" value="Transcribed_RNA"/>
</dbReference>
<sequence length="115" mass="12602">MIDVISAFMITAHHVKPVEPGNATASRVPVKVASIAQVVSSRPELRIDSLIGSIDGDLDAQLIFRTAHSGQLQPKIVTVLHRFEPVGLKIGNHKLGLFLALCLRTKTRGHRHTQR</sequence>
<accession>A0A8D8NH19</accession>
<dbReference type="EMBL" id="HBUE01167700">
    <property type="protein sequence ID" value="CAG6513455.1"/>
    <property type="molecule type" value="Transcribed_RNA"/>
</dbReference>
<protein>
    <submittedName>
        <fullName evidence="1">(northern house mosquito) hypothetical protein</fullName>
    </submittedName>
</protein>
<evidence type="ECO:0000313" key="1">
    <source>
        <dbReference type="EMBL" id="CAG6564924.1"/>
    </source>
</evidence>
<organism evidence="1">
    <name type="scientific">Culex pipiens</name>
    <name type="common">House mosquito</name>
    <dbReference type="NCBI Taxonomy" id="7175"/>
    <lineage>
        <taxon>Eukaryota</taxon>
        <taxon>Metazoa</taxon>
        <taxon>Ecdysozoa</taxon>
        <taxon>Arthropoda</taxon>
        <taxon>Hexapoda</taxon>
        <taxon>Insecta</taxon>
        <taxon>Pterygota</taxon>
        <taxon>Neoptera</taxon>
        <taxon>Endopterygota</taxon>
        <taxon>Diptera</taxon>
        <taxon>Nematocera</taxon>
        <taxon>Culicoidea</taxon>
        <taxon>Culicidae</taxon>
        <taxon>Culicinae</taxon>
        <taxon>Culicini</taxon>
        <taxon>Culex</taxon>
        <taxon>Culex</taxon>
    </lineage>
</organism>
<proteinExistence type="predicted"/>
<name>A0A8D8NH19_CULPI</name>